<keyword evidence="1" id="KW-1133">Transmembrane helix</keyword>
<comment type="caution">
    <text evidence="2">The sequence shown here is derived from an EMBL/GenBank/DDBJ whole genome shotgun (WGS) entry which is preliminary data.</text>
</comment>
<gene>
    <name evidence="2" type="ORF">UV11_C0006G0012</name>
</gene>
<accession>A0A0G0ZIP8</accession>
<proteinExistence type="predicted"/>
<dbReference type="AlphaFoldDB" id="A0A0G0ZIP8"/>
<keyword evidence="1" id="KW-0812">Transmembrane</keyword>
<reference evidence="2 3" key="1">
    <citation type="journal article" date="2015" name="Nature">
        <title>rRNA introns, odd ribosomes, and small enigmatic genomes across a large radiation of phyla.</title>
        <authorList>
            <person name="Brown C.T."/>
            <person name="Hug L.A."/>
            <person name="Thomas B.C."/>
            <person name="Sharon I."/>
            <person name="Castelle C.J."/>
            <person name="Singh A."/>
            <person name="Wilkins M.J."/>
            <person name="Williams K.H."/>
            <person name="Banfield J.F."/>
        </authorList>
    </citation>
    <scope>NUCLEOTIDE SEQUENCE [LARGE SCALE GENOMIC DNA]</scope>
</reference>
<sequence length="130" mass="15036">MRYLFPLILIAGLLGVTFLGSVLFDMQANHSGGCIAPLIGGAECPKNLAEFAVHHVLALQKLKNTFVAPLSSWLAVFLFAFVFAFLFYKNLIYQRIEFLLEYFRRWKIYFFHSQQKIISWFSLFELSPAF</sequence>
<evidence type="ECO:0000313" key="3">
    <source>
        <dbReference type="Proteomes" id="UP000034036"/>
    </source>
</evidence>
<evidence type="ECO:0000313" key="2">
    <source>
        <dbReference type="EMBL" id="KKS48607.1"/>
    </source>
</evidence>
<name>A0A0G0ZIP8_9BACT</name>
<feature type="transmembrane region" description="Helical" evidence="1">
    <location>
        <begin position="65"/>
        <end position="88"/>
    </location>
</feature>
<dbReference type="STRING" id="1618659.UV11_C0006G0012"/>
<dbReference type="Proteomes" id="UP000034036">
    <property type="component" value="Unassembled WGS sequence"/>
</dbReference>
<dbReference type="EMBL" id="LCDF01000006">
    <property type="protein sequence ID" value="KKS48607.1"/>
    <property type="molecule type" value="Genomic_DNA"/>
</dbReference>
<evidence type="ECO:0000256" key="1">
    <source>
        <dbReference type="SAM" id="Phobius"/>
    </source>
</evidence>
<protein>
    <submittedName>
        <fullName evidence="2">Uncharacterized protein</fullName>
    </submittedName>
</protein>
<keyword evidence="1" id="KW-0472">Membrane</keyword>
<organism evidence="2 3">
    <name type="scientific">Candidatus Giovannonibacteria bacterium GW2011_GWF2_42_19</name>
    <dbReference type="NCBI Taxonomy" id="1618659"/>
    <lineage>
        <taxon>Bacteria</taxon>
        <taxon>Candidatus Giovannoniibacteriota</taxon>
    </lineage>
</organism>